<protein>
    <submittedName>
        <fullName evidence="3">PPUP9740</fullName>
    </submittedName>
</protein>
<keyword evidence="2" id="KW-0812">Transmembrane</keyword>
<feature type="transmembrane region" description="Helical" evidence="2">
    <location>
        <begin position="29"/>
        <end position="51"/>
    </location>
</feature>
<evidence type="ECO:0000256" key="1">
    <source>
        <dbReference type="SAM" id="MobiDB-lite"/>
    </source>
</evidence>
<dbReference type="AlphaFoldDB" id="A0A0S7EPX0"/>
<feature type="region of interest" description="Disordered" evidence="1">
    <location>
        <begin position="133"/>
        <end position="160"/>
    </location>
</feature>
<reference evidence="3" key="1">
    <citation type="submission" date="2014-12" db="EMBL/GenBank/DDBJ databases">
        <title>Parallel Evolution in Life History Adaptation Evident in the Tissue-Specific Poeciliopsis prolifica transcriptome.</title>
        <authorList>
            <person name="Jue N.K."/>
            <person name="Foley R.J."/>
            <person name="Obergfell C."/>
            <person name="Reznick D.N."/>
            <person name="O'Neill R.J."/>
            <person name="O'Neill M.J."/>
        </authorList>
    </citation>
    <scope>NUCLEOTIDE SEQUENCE</scope>
</reference>
<proteinExistence type="predicted"/>
<organism evidence="3">
    <name type="scientific">Poeciliopsis prolifica</name>
    <name type="common">blackstripe livebearer</name>
    <dbReference type="NCBI Taxonomy" id="188132"/>
    <lineage>
        <taxon>Eukaryota</taxon>
        <taxon>Metazoa</taxon>
        <taxon>Chordata</taxon>
        <taxon>Craniata</taxon>
        <taxon>Vertebrata</taxon>
        <taxon>Euteleostomi</taxon>
        <taxon>Actinopterygii</taxon>
        <taxon>Neopterygii</taxon>
        <taxon>Teleostei</taxon>
        <taxon>Neoteleostei</taxon>
        <taxon>Acanthomorphata</taxon>
        <taxon>Ovalentaria</taxon>
        <taxon>Atherinomorphae</taxon>
        <taxon>Cyprinodontiformes</taxon>
        <taxon>Poeciliidae</taxon>
        <taxon>Poeciliinae</taxon>
        <taxon>Poeciliopsis</taxon>
    </lineage>
</organism>
<keyword evidence="2" id="KW-1133">Transmembrane helix</keyword>
<evidence type="ECO:0000256" key="2">
    <source>
        <dbReference type="SAM" id="Phobius"/>
    </source>
</evidence>
<feature type="compositionally biased region" description="Basic and acidic residues" evidence="1">
    <location>
        <begin position="133"/>
        <end position="144"/>
    </location>
</feature>
<feature type="region of interest" description="Disordered" evidence="1">
    <location>
        <begin position="1"/>
        <end position="23"/>
    </location>
</feature>
<feature type="non-terminal residue" evidence="3">
    <location>
        <position position="1"/>
    </location>
</feature>
<sequence>SSRVSVKGRVSSTPPSSISPPPGSSFPSIISVAVIFIFLVLLSLILLVLLVRRCFCRKPEDEGKDENEITYSDLKTFSNQQQPIRSSRDPALVSSAVRSGNIVYGQINIRGTGNQQRMREMDPGPVYSAVRTADIRPNRTREPEPEPDVVYSPVRTTDGR</sequence>
<name>A0A0S7EPX0_9TELE</name>
<gene>
    <name evidence="3" type="primary">PPUP9740</name>
</gene>
<feature type="compositionally biased region" description="Low complexity" evidence="1">
    <location>
        <begin position="1"/>
        <end position="16"/>
    </location>
</feature>
<accession>A0A0S7EPX0</accession>
<dbReference type="EMBL" id="GBYX01477396">
    <property type="protein sequence ID" value="JAO04291.1"/>
    <property type="molecule type" value="Transcribed_RNA"/>
</dbReference>
<evidence type="ECO:0000313" key="3">
    <source>
        <dbReference type="EMBL" id="JAO04291.1"/>
    </source>
</evidence>
<keyword evidence="2" id="KW-0472">Membrane</keyword>